<organism evidence="2 3">
    <name type="scientific">Candidatus Schekmanbacteria bacterium RBG_13_48_7</name>
    <dbReference type="NCBI Taxonomy" id="1817878"/>
    <lineage>
        <taxon>Bacteria</taxon>
        <taxon>Candidatus Schekmaniibacteriota</taxon>
    </lineage>
</organism>
<name>A0A1F7RVT8_9BACT</name>
<keyword evidence="1" id="KW-0472">Membrane</keyword>
<gene>
    <name evidence="2" type="ORF">A2161_08615</name>
</gene>
<keyword evidence="1" id="KW-0812">Transmembrane</keyword>
<dbReference type="Pfam" id="PF06727">
    <property type="entry name" value="DUF1207"/>
    <property type="match status" value="1"/>
</dbReference>
<keyword evidence="1" id="KW-1133">Transmembrane helix</keyword>
<proteinExistence type="predicted"/>
<comment type="caution">
    <text evidence="2">The sequence shown here is derived from an EMBL/GenBank/DDBJ whole genome shotgun (WGS) entry which is preliminary data.</text>
</comment>
<sequence>MKSNSILNINTILNKPVVNYKLILFLSSIAWILTNVYLPAYSQSSYFDYDTQLSKKIDLWLLNRYRIGSDEISVDVDNGTVNLKYDPAFEDKLEEIISQIKTFPGVINVSSGLIVRKTAVGISDSIPDIQPVAARIKPWLDFVQPPSAKNYILLPRGNFFVPVFANPKEPVSHAIWQSYDTKYGKFNMASVSFGEDFGIVRCLNQKEGYDWQLSLNGAVFTLFMFDSQEGNLMNADYIIGVPFSLKKYPWSFRARLYHQSSHLGHEFKFNDHPDPFENSQKFSYEALELLGSAEWNHVRFILGSSVIISSTPVLSRGIFQAGIDYNSPPLQMKTARLFAGIYAEYWDETSSSVNFNVKAGIEFHSPDENGRAFKILIEYHDGTSPNGLYYLNLEVKYIGFGFSLDF</sequence>
<dbReference type="AlphaFoldDB" id="A0A1F7RVT8"/>
<dbReference type="EMBL" id="MGDD01000165">
    <property type="protein sequence ID" value="OGL45689.1"/>
    <property type="molecule type" value="Genomic_DNA"/>
</dbReference>
<dbReference type="InterPro" id="IPR009599">
    <property type="entry name" value="DUF1207"/>
</dbReference>
<feature type="transmembrane region" description="Helical" evidence="1">
    <location>
        <begin position="20"/>
        <end position="38"/>
    </location>
</feature>
<protein>
    <recommendedName>
        <fullName evidence="4">DUF1207 domain-containing protein</fullName>
    </recommendedName>
</protein>
<dbReference type="Proteomes" id="UP000179266">
    <property type="component" value="Unassembled WGS sequence"/>
</dbReference>
<evidence type="ECO:0000256" key="1">
    <source>
        <dbReference type="SAM" id="Phobius"/>
    </source>
</evidence>
<evidence type="ECO:0000313" key="2">
    <source>
        <dbReference type="EMBL" id="OGL45689.1"/>
    </source>
</evidence>
<reference evidence="2 3" key="1">
    <citation type="journal article" date="2016" name="Nat. Commun.">
        <title>Thousands of microbial genomes shed light on interconnected biogeochemical processes in an aquifer system.</title>
        <authorList>
            <person name="Anantharaman K."/>
            <person name="Brown C.T."/>
            <person name="Hug L.A."/>
            <person name="Sharon I."/>
            <person name="Castelle C.J."/>
            <person name="Probst A.J."/>
            <person name="Thomas B.C."/>
            <person name="Singh A."/>
            <person name="Wilkins M.J."/>
            <person name="Karaoz U."/>
            <person name="Brodie E.L."/>
            <person name="Williams K.H."/>
            <person name="Hubbard S.S."/>
            <person name="Banfield J.F."/>
        </authorList>
    </citation>
    <scope>NUCLEOTIDE SEQUENCE [LARGE SCALE GENOMIC DNA]</scope>
</reference>
<evidence type="ECO:0008006" key="4">
    <source>
        <dbReference type="Google" id="ProtNLM"/>
    </source>
</evidence>
<accession>A0A1F7RVT8</accession>
<evidence type="ECO:0000313" key="3">
    <source>
        <dbReference type="Proteomes" id="UP000179266"/>
    </source>
</evidence>